<dbReference type="Pfam" id="PF13412">
    <property type="entry name" value="HTH_24"/>
    <property type="match status" value="1"/>
</dbReference>
<organism evidence="3 5">
    <name type="scientific">Neisseria meningitidis</name>
    <dbReference type="NCBI Taxonomy" id="487"/>
    <lineage>
        <taxon>Bacteria</taxon>
        <taxon>Pseudomonadati</taxon>
        <taxon>Pseudomonadota</taxon>
        <taxon>Betaproteobacteria</taxon>
        <taxon>Neisseriales</taxon>
        <taxon>Neisseriaceae</taxon>
        <taxon>Neisseria</taxon>
    </lineage>
</organism>
<dbReference type="InterPro" id="IPR010982">
    <property type="entry name" value="Lambda_DNA-bd_dom_sf"/>
</dbReference>
<gene>
    <name evidence="2" type="ORF">CIJ84_02255</name>
    <name evidence="3" type="ORF">COH52_05850</name>
</gene>
<dbReference type="PROSITE" id="PS50943">
    <property type="entry name" value="HTH_CROC1"/>
    <property type="match status" value="1"/>
</dbReference>
<evidence type="ECO:0000313" key="5">
    <source>
        <dbReference type="Proteomes" id="UP000283666"/>
    </source>
</evidence>
<accession>A0A425B309</accession>
<proteinExistence type="predicted"/>
<dbReference type="Proteomes" id="UP000283666">
    <property type="component" value="Unassembled WGS sequence"/>
</dbReference>
<dbReference type="Proteomes" id="UP000260504">
    <property type="component" value="Unassembled WGS sequence"/>
</dbReference>
<evidence type="ECO:0000313" key="2">
    <source>
        <dbReference type="EMBL" id="RGB18717.1"/>
    </source>
</evidence>
<dbReference type="InterPro" id="IPR001387">
    <property type="entry name" value="Cro/C1-type_HTH"/>
</dbReference>
<dbReference type="SUPFAM" id="SSF47413">
    <property type="entry name" value="lambda repressor-like DNA-binding domains"/>
    <property type="match status" value="1"/>
</dbReference>
<dbReference type="EMBL" id="NVYQ01000028">
    <property type="protein sequence ID" value="RGB18717.1"/>
    <property type="molecule type" value="Genomic_DNA"/>
</dbReference>
<evidence type="ECO:0000259" key="1">
    <source>
        <dbReference type="PROSITE" id="PS50943"/>
    </source>
</evidence>
<sequence length="60" mass="6820">MQNTKFKTLLESAQITQADLSRRLGISPTSVSKWHKIGVPQYAAAYLELLAKYNRLIDKI</sequence>
<dbReference type="Gene3D" id="1.10.260.40">
    <property type="entry name" value="lambda repressor-like DNA-binding domains"/>
    <property type="match status" value="1"/>
</dbReference>
<comment type="caution">
    <text evidence="3">The sequence shown here is derived from an EMBL/GenBank/DDBJ whole genome shotgun (WGS) entry which is preliminary data.</text>
</comment>
<evidence type="ECO:0000313" key="4">
    <source>
        <dbReference type="Proteomes" id="UP000260504"/>
    </source>
</evidence>
<dbReference type="CDD" id="cd00093">
    <property type="entry name" value="HTH_XRE"/>
    <property type="match status" value="1"/>
</dbReference>
<evidence type="ECO:0000313" key="3">
    <source>
        <dbReference type="EMBL" id="RQK78706.1"/>
    </source>
</evidence>
<name>A0A425B309_NEIME</name>
<protein>
    <submittedName>
        <fullName evidence="3">XRE family transcriptional regulator</fullName>
    </submittedName>
</protein>
<reference evidence="3 5" key="2">
    <citation type="submission" date="2017-09" db="EMBL/GenBank/DDBJ databases">
        <title>Phenotypic and genotypic characterization of Colombian isolates of Neisseria meningitidis recovered from invasive disease.</title>
        <authorList>
            <person name="Duarte C."/>
            <person name="Gabastou J.M."/>
            <person name="Moreno J."/>
        </authorList>
    </citation>
    <scope>NUCLEOTIDE SEQUENCE [LARGE SCALE GENOMIC DNA]</scope>
    <source>
        <strain evidence="3 5">INS-Nm1012</strain>
    </source>
</reference>
<reference evidence="2 4" key="1">
    <citation type="submission" date="2017-08" db="EMBL/GenBank/DDBJ databases">
        <title>Meningococcal Conjunctivitis and Endemic Carriage at a Military Recruit Training Center.</title>
        <authorList>
            <person name="Bobb A.J."/>
            <person name="Galac M.R."/>
            <person name="Snesrud E."/>
            <person name="Clagett C.D."/>
        </authorList>
    </citation>
    <scope>NUCLEOTIDE SEQUENCE [LARGE SCALE GENOMIC DNA]</scope>
    <source>
        <strain evidence="2 4">MRSN431200</strain>
    </source>
</reference>
<dbReference type="AlphaFoldDB" id="A0A425B309"/>
<dbReference type="EMBL" id="NWZY01000013">
    <property type="protein sequence ID" value="RQK78706.1"/>
    <property type="molecule type" value="Genomic_DNA"/>
</dbReference>
<dbReference type="GO" id="GO:0003677">
    <property type="term" value="F:DNA binding"/>
    <property type="evidence" value="ECO:0007669"/>
    <property type="project" value="InterPro"/>
</dbReference>
<feature type="domain" description="HTH cro/C1-type" evidence="1">
    <location>
        <begin position="6"/>
        <end position="34"/>
    </location>
</feature>
<dbReference type="RefSeq" id="WP_079763230.1">
    <property type="nucleotide sequence ID" value="NZ_CP023813.1"/>
</dbReference>